<proteinExistence type="predicted"/>
<dbReference type="EMBL" id="DAATGT010000005">
    <property type="protein sequence ID" value="HAE8319350.1"/>
    <property type="molecule type" value="Genomic_DNA"/>
</dbReference>
<protein>
    <submittedName>
        <fullName evidence="2">Uncharacterized protein</fullName>
    </submittedName>
</protein>
<comment type="caution">
    <text evidence="2">The sequence shown here is derived from an EMBL/GenBank/DDBJ whole genome shotgun (WGS) entry which is preliminary data.</text>
</comment>
<accession>A0A737N2N6</accession>
<dbReference type="AlphaFoldDB" id="A0A737N2N6"/>
<evidence type="ECO:0000313" key="1">
    <source>
        <dbReference type="EMBL" id="HAB6612443.1"/>
    </source>
</evidence>
<evidence type="ECO:0000313" key="2">
    <source>
        <dbReference type="EMBL" id="HAE8319350.1"/>
    </source>
</evidence>
<dbReference type="EMBL" id="DAAHMM010000004">
    <property type="protein sequence ID" value="HAB6612443.1"/>
    <property type="molecule type" value="Genomic_DNA"/>
</dbReference>
<reference evidence="2" key="2">
    <citation type="submission" date="2018-07" db="EMBL/GenBank/DDBJ databases">
        <authorList>
            <consortium name="NCBI Pathogen Detection Project"/>
        </authorList>
    </citation>
    <scope>NUCLEOTIDE SEQUENCE</scope>
    <source>
        <strain evidence="2">IP 2/88</strain>
        <strain evidence="1">IP 33 K</strain>
    </source>
</reference>
<reference evidence="2" key="1">
    <citation type="journal article" date="2018" name="Genome Biol.">
        <title>SKESA: strategic k-mer extension for scrupulous assemblies.</title>
        <authorList>
            <person name="Souvorov A."/>
            <person name="Agarwala R."/>
            <person name="Lipman D.J."/>
        </authorList>
    </citation>
    <scope>NUCLEOTIDE SEQUENCE</scope>
    <source>
        <strain evidence="2">IP 2/88</strain>
        <strain evidence="1">IP 33 K</strain>
    </source>
</reference>
<sequence length="80" mass="9829">MEESANIFQLAEEYKQLDEKLKNIDHYNEDEITALYTLVKNKKKFERHNRLAFFEPYEYQKEWIAASKHYHQRYLSAANR</sequence>
<gene>
    <name evidence="2" type="ORF">GNB42_001941</name>
    <name evidence="1" type="ORF">GNB54_001343</name>
</gene>
<name>A0A737N2N6_SALET</name>
<organism evidence="2">
    <name type="scientific">Salmonella enterica subsp. enterica serovar Paratyphi C</name>
    <dbReference type="NCBI Taxonomy" id="57046"/>
    <lineage>
        <taxon>Bacteria</taxon>
        <taxon>Pseudomonadati</taxon>
        <taxon>Pseudomonadota</taxon>
        <taxon>Gammaproteobacteria</taxon>
        <taxon>Enterobacterales</taxon>
        <taxon>Enterobacteriaceae</taxon>
        <taxon>Salmonella</taxon>
    </lineage>
</organism>